<evidence type="ECO:0000256" key="1">
    <source>
        <dbReference type="ARBA" id="ARBA00004173"/>
    </source>
</evidence>
<dbReference type="OrthoDB" id="432645at2759"/>
<dbReference type="PANTHER" id="PTHR15680:SF9">
    <property type="entry name" value="LARGE RIBOSOMAL SUBUNIT PROTEIN BL19M"/>
    <property type="match status" value="1"/>
</dbReference>
<evidence type="ECO:0000256" key="8">
    <source>
        <dbReference type="ARBA" id="ARBA00035359"/>
    </source>
</evidence>
<accession>A0A8K0GCB7</accession>
<dbReference type="PANTHER" id="PTHR15680">
    <property type="entry name" value="RIBOSOMAL PROTEIN L19"/>
    <property type="match status" value="1"/>
</dbReference>
<evidence type="ECO:0000256" key="3">
    <source>
        <dbReference type="ARBA" id="ARBA00022946"/>
    </source>
</evidence>
<keyword evidence="6" id="KW-0687">Ribonucleoprotein</keyword>
<dbReference type="SUPFAM" id="SSF50104">
    <property type="entry name" value="Translation proteins SH3-like domain"/>
    <property type="match status" value="1"/>
</dbReference>
<feature type="coiled-coil region" evidence="9">
    <location>
        <begin position="253"/>
        <end position="280"/>
    </location>
</feature>
<comment type="subcellular location">
    <subcellularLocation>
        <location evidence="1">Mitochondrion</location>
    </subcellularLocation>
</comment>
<dbReference type="EMBL" id="VTPC01004894">
    <property type="protein sequence ID" value="KAF2896637.1"/>
    <property type="molecule type" value="Genomic_DNA"/>
</dbReference>
<dbReference type="GO" id="GO:0003735">
    <property type="term" value="F:structural constituent of ribosome"/>
    <property type="evidence" value="ECO:0007669"/>
    <property type="project" value="InterPro"/>
</dbReference>
<dbReference type="PRINTS" id="PR00061">
    <property type="entry name" value="RIBOSOMALL19"/>
</dbReference>
<dbReference type="FunFam" id="2.30.30.790:FF:000002">
    <property type="entry name" value="39S ribosomal protein L19, mitochondrial"/>
    <property type="match status" value="1"/>
</dbReference>
<evidence type="ECO:0000256" key="4">
    <source>
        <dbReference type="ARBA" id="ARBA00022980"/>
    </source>
</evidence>
<organism evidence="10 11">
    <name type="scientific">Ignelater luminosus</name>
    <name type="common">Cucubano</name>
    <name type="synonym">Pyrophorus luminosus</name>
    <dbReference type="NCBI Taxonomy" id="2038154"/>
    <lineage>
        <taxon>Eukaryota</taxon>
        <taxon>Metazoa</taxon>
        <taxon>Ecdysozoa</taxon>
        <taxon>Arthropoda</taxon>
        <taxon>Hexapoda</taxon>
        <taxon>Insecta</taxon>
        <taxon>Pterygota</taxon>
        <taxon>Neoptera</taxon>
        <taxon>Endopterygota</taxon>
        <taxon>Coleoptera</taxon>
        <taxon>Polyphaga</taxon>
        <taxon>Elateriformia</taxon>
        <taxon>Elateroidea</taxon>
        <taxon>Elateridae</taxon>
        <taxon>Agrypninae</taxon>
        <taxon>Pyrophorini</taxon>
        <taxon>Ignelater</taxon>
    </lineage>
</organism>
<keyword evidence="3" id="KW-0809">Transit peptide</keyword>
<evidence type="ECO:0000256" key="7">
    <source>
        <dbReference type="ARBA" id="ARBA00035288"/>
    </source>
</evidence>
<name>A0A8K0GCB7_IGNLU</name>
<dbReference type="InterPro" id="IPR008991">
    <property type="entry name" value="Translation_prot_SH3-like_sf"/>
</dbReference>
<keyword evidence="9" id="KW-0175">Coiled coil</keyword>
<evidence type="ECO:0000313" key="11">
    <source>
        <dbReference type="Proteomes" id="UP000801492"/>
    </source>
</evidence>
<reference evidence="10" key="1">
    <citation type="submission" date="2019-08" db="EMBL/GenBank/DDBJ databases">
        <title>The genome of the North American firefly Photinus pyralis.</title>
        <authorList>
            <consortium name="Photinus pyralis genome working group"/>
            <person name="Fallon T.R."/>
            <person name="Sander Lower S.E."/>
            <person name="Weng J.-K."/>
        </authorList>
    </citation>
    <scope>NUCLEOTIDE SEQUENCE</scope>
    <source>
        <strain evidence="10">TRF0915ILg1</strain>
        <tissue evidence="10">Whole body</tissue>
    </source>
</reference>
<evidence type="ECO:0000256" key="5">
    <source>
        <dbReference type="ARBA" id="ARBA00023128"/>
    </source>
</evidence>
<evidence type="ECO:0000256" key="2">
    <source>
        <dbReference type="ARBA" id="ARBA00005781"/>
    </source>
</evidence>
<dbReference type="InterPro" id="IPR038657">
    <property type="entry name" value="Ribosomal_bL19_sf"/>
</dbReference>
<gene>
    <name evidence="10" type="ORF">ILUMI_09540</name>
</gene>
<dbReference type="Pfam" id="PF01245">
    <property type="entry name" value="Ribosomal_L19"/>
    <property type="match status" value="1"/>
</dbReference>
<proteinExistence type="inferred from homology"/>
<protein>
    <recommendedName>
        <fullName evidence="7">Large ribosomal subunit protein bL19m</fullName>
    </recommendedName>
    <alternativeName>
        <fullName evidence="8">39S ribosomal protein L19, mitochondrial</fullName>
    </alternativeName>
</protein>
<keyword evidence="4" id="KW-0689">Ribosomal protein</keyword>
<evidence type="ECO:0000256" key="9">
    <source>
        <dbReference type="SAM" id="Coils"/>
    </source>
</evidence>
<evidence type="ECO:0000256" key="6">
    <source>
        <dbReference type="ARBA" id="ARBA00023274"/>
    </source>
</evidence>
<dbReference type="AlphaFoldDB" id="A0A8K0GCB7"/>
<comment type="similarity">
    <text evidence="2">Belongs to the bacterial ribosomal protein bL19 family.</text>
</comment>
<keyword evidence="5" id="KW-0496">Mitochondrion</keyword>
<dbReference type="InterPro" id="IPR001857">
    <property type="entry name" value="Ribosomal_bL19"/>
</dbReference>
<dbReference type="Gene3D" id="2.30.30.790">
    <property type="match status" value="1"/>
</dbReference>
<keyword evidence="11" id="KW-1185">Reference proteome</keyword>
<evidence type="ECO:0000313" key="10">
    <source>
        <dbReference type="EMBL" id="KAF2896637.1"/>
    </source>
</evidence>
<comment type="caution">
    <text evidence="10">The sequence shown here is derived from an EMBL/GenBank/DDBJ whole genome shotgun (WGS) entry which is preliminary data.</text>
</comment>
<dbReference type="GO" id="GO:0006412">
    <property type="term" value="P:translation"/>
    <property type="evidence" value="ECO:0007669"/>
    <property type="project" value="InterPro"/>
</dbReference>
<dbReference type="Proteomes" id="UP000801492">
    <property type="component" value="Unassembled WGS sequence"/>
</dbReference>
<dbReference type="GO" id="GO:0005762">
    <property type="term" value="C:mitochondrial large ribosomal subunit"/>
    <property type="evidence" value="ECO:0007669"/>
    <property type="project" value="TreeGrafter"/>
</dbReference>
<sequence>MIVSTISRRCILRKQTSGILRVSSIRQLTSNTKSTKENIPTKFSLAEYRHVYPEFIPDPNVEFRNPIREKLERLDMLSRRAHIDIPEFYVGSILAVTSMDKHSPNKTNKFVGICIKREGCGLRAKFILRNVIDHQGVEVLYEMYDPVLSKIEVLRLEKRLDDELFYLRDALPEYSTFDSNMEPEIHPEGAPIPINPIKVKLKPRPWLERWERKDLKGIEQIDLPERFFIRAKELATPWEKYDMMKQYMKTIPEEEQTEIFAEIQQQLQQLELTRKKLKRKRTFIKPVKLA</sequence>